<proteinExistence type="predicted"/>
<dbReference type="Pfam" id="PF14223">
    <property type="entry name" value="Retrotran_gag_2"/>
    <property type="match status" value="1"/>
</dbReference>
<name>A0A0H5R0C4_9EUKA</name>
<evidence type="ECO:0000313" key="2">
    <source>
        <dbReference type="EMBL" id="CRZ07431.1"/>
    </source>
</evidence>
<protein>
    <submittedName>
        <fullName evidence="2">Uncharacterized protein</fullName>
    </submittedName>
</protein>
<feature type="region of interest" description="Disordered" evidence="1">
    <location>
        <begin position="1"/>
        <end position="23"/>
    </location>
</feature>
<accession>A0A0H5R0C4</accession>
<feature type="non-terminal residue" evidence="2">
    <location>
        <position position="331"/>
    </location>
</feature>
<organism evidence="2">
    <name type="scientific">Spongospora subterranea</name>
    <dbReference type="NCBI Taxonomy" id="70186"/>
    <lineage>
        <taxon>Eukaryota</taxon>
        <taxon>Sar</taxon>
        <taxon>Rhizaria</taxon>
        <taxon>Endomyxa</taxon>
        <taxon>Phytomyxea</taxon>
        <taxon>Plasmodiophorida</taxon>
        <taxon>Plasmodiophoridae</taxon>
        <taxon>Spongospora</taxon>
    </lineage>
</organism>
<dbReference type="AlphaFoldDB" id="A0A0H5R0C4"/>
<evidence type="ECO:0000256" key="1">
    <source>
        <dbReference type="SAM" id="MobiDB-lite"/>
    </source>
</evidence>
<feature type="compositionally biased region" description="Polar residues" evidence="1">
    <location>
        <begin position="1"/>
        <end position="18"/>
    </location>
</feature>
<reference evidence="2" key="1">
    <citation type="submission" date="2015-04" db="EMBL/GenBank/DDBJ databases">
        <title>The genome sequence of the plant pathogenic Rhizarian Plasmodiophora brassicae reveals insights in its biotrophic life cycle and the origin of chitin synthesis.</title>
        <authorList>
            <person name="Schwelm A."/>
            <person name="Fogelqvist J."/>
            <person name="Knaust A."/>
            <person name="Julke S."/>
            <person name="Lilja T."/>
            <person name="Dhandapani V."/>
            <person name="Bonilla-Rosso G."/>
            <person name="Karlsson M."/>
            <person name="Shevchenko A."/>
            <person name="Choi S.R."/>
            <person name="Kim H.G."/>
            <person name="Park J.Y."/>
            <person name="Lim Y.P."/>
            <person name="Ludwig-Muller J."/>
            <person name="Dixelius C."/>
        </authorList>
    </citation>
    <scope>NUCLEOTIDE SEQUENCE</scope>
    <source>
        <tissue evidence="2">Potato root galls</tissue>
    </source>
</reference>
<sequence>RLRVPSSSMTPEEASPTSHMLDDELDAEIKRLERQRKVEHLNQLQSEITSERPNHLILDRVEIPKFDGTDSNFHFWVQNAALYLYAKDLGDIIGMDQDGRPSEALPVVNTQTQFRQDLRALSLIRLNLISDNVARITNVTQCKSSAQAWRAIYNVYHRSTRSVMTQAIHNFISIKQEDDEPTRLFASRMSEAVSRVRSVVPDSLIHITAEFEALVMLLAIHGRFSTLVSIINAQDQDVPLTTQKLISMMLEEEKLEQSPPEFPSASVAELKAEVSALKASIQKMKSNDCKIHPGKHPNAHCFTQFPEKAPLEWKHHRINNTPRFWSSVSSL</sequence>
<feature type="non-terminal residue" evidence="2">
    <location>
        <position position="1"/>
    </location>
</feature>
<dbReference type="EMBL" id="HACM01006989">
    <property type="protein sequence ID" value="CRZ07431.1"/>
    <property type="molecule type" value="Transcribed_RNA"/>
</dbReference>